<dbReference type="EMBL" id="VYZN01000075">
    <property type="protein sequence ID" value="KAE9523854.1"/>
    <property type="molecule type" value="Genomic_DNA"/>
</dbReference>
<evidence type="ECO:0000313" key="1">
    <source>
        <dbReference type="EMBL" id="KAE9523854.1"/>
    </source>
</evidence>
<reference evidence="1 2" key="1">
    <citation type="submission" date="2019-08" db="EMBL/GenBank/DDBJ databases">
        <title>The genome of the soybean aphid Biotype 1, its phylome, world population structure and adaptation to the North American continent.</title>
        <authorList>
            <person name="Giordano R."/>
            <person name="Donthu R.K."/>
            <person name="Hernandez A.G."/>
            <person name="Wright C.L."/>
            <person name="Zimin A.V."/>
        </authorList>
    </citation>
    <scope>NUCLEOTIDE SEQUENCE [LARGE SCALE GENOMIC DNA]</scope>
    <source>
        <tissue evidence="1">Whole aphids</tissue>
    </source>
</reference>
<keyword evidence="2" id="KW-1185">Reference proteome</keyword>
<organism evidence="1 2">
    <name type="scientific">Aphis glycines</name>
    <name type="common">Soybean aphid</name>
    <dbReference type="NCBI Taxonomy" id="307491"/>
    <lineage>
        <taxon>Eukaryota</taxon>
        <taxon>Metazoa</taxon>
        <taxon>Ecdysozoa</taxon>
        <taxon>Arthropoda</taxon>
        <taxon>Hexapoda</taxon>
        <taxon>Insecta</taxon>
        <taxon>Pterygota</taxon>
        <taxon>Neoptera</taxon>
        <taxon>Paraneoptera</taxon>
        <taxon>Hemiptera</taxon>
        <taxon>Sternorrhyncha</taxon>
        <taxon>Aphidomorpha</taxon>
        <taxon>Aphidoidea</taxon>
        <taxon>Aphididae</taxon>
        <taxon>Aphidini</taxon>
        <taxon>Aphis</taxon>
        <taxon>Aphis</taxon>
    </lineage>
</organism>
<dbReference type="Proteomes" id="UP000475862">
    <property type="component" value="Unassembled WGS sequence"/>
</dbReference>
<evidence type="ECO:0000313" key="2">
    <source>
        <dbReference type="Proteomes" id="UP000475862"/>
    </source>
</evidence>
<gene>
    <name evidence="1" type="ORF">AGLY_015742</name>
</gene>
<accession>A0A6G0T0X3</accession>
<protein>
    <submittedName>
        <fullName evidence="1">Uncharacterized protein</fullName>
    </submittedName>
</protein>
<proteinExistence type="predicted"/>
<comment type="caution">
    <text evidence="1">The sequence shown here is derived from an EMBL/GenBank/DDBJ whole genome shotgun (WGS) entry which is preliminary data.</text>
</comment>
<name>A0A6G0T0X3_APHGL</name>
<sequence>MFVIDALKNAVKTAAKTDGDVHIRPGATTGFTRFSELDDIIESLRKVNDIAPVKIGNMGVRPIETIIKSIDDIYTVKFGSGMPTDVLNALRSGVKRAELEHMVGNRAFMDDRADSFTRIMAKVSENVDGYRDTLNKIHDHLRENLPTKITGGGDATMKGSRYRIAVPVTAIAAGTGSYVFYRAFVKSVCENNVASGCIWTRAGEKCKIVSATCASSYKHTDAKSMPPCPASATIINERACDGWTPNDGDDIEDCYGSVEKPKCLSDLLKMIFDSDADSKYCWLPEDGAACNNITFDARLDAKKNSVYTYYNMNTDPAQCLLDFYKMIPMATNGYKIWKPVSTGTYTNWMKSVFTGIVEAAGGQRRDAEFNVPWLNFKYNGTFCTFTFKQSGVDIDMGRVYQLYADGGDREKLSKDIQADISMSFPDGVDPVFGLGVCEEFRAATSIVNNYTKPNMILNNFIMVPRQLVARLGFRKIHTLTI</sequence>
<dbReference type="AlphaFoldDB" id="A0A6G0T0X3"/>